<keyword evidence="3" id="KW-1185">Reference proteome</keyword>
<dbReference type="EMBL" id="JASPKY010000154">
    <property type="protein sequence ID" value="KAK9729993.1"/>
    <property type="molecule type" value="Genomic_DNA"/>
</dbReference>
<evidence type="ECO:0000313" key="3">
    <source>
        <dbReference type="Proteomes" id="UP001458880"/>
    </source>
</evidence>
<comment type="caution">
    <text evidence="2">The sequence shown here is derived from an EMBL/GenBank/DDBJ whole genome shotgun (WGS) entry which is preliminary data.</text>
</comment>
<name>A0AAW1L7Y2_POPJA</name>
<sequence>MDLLEFKASVARALISKGIRDNKRSRPRSATPGILKKKKAAHRAPPEIRKDLIGHWPKLPNTKNARRCHSPACYRKTKYICTRCEEP</sequence>
<organism evidence="2 3">
    <name type="scientific">Popillia japonica</name>
    <name type="common">Japanese beetle</name>
    <dbReference type="NCBI Taxonomy" id="7064"/>
    <lineage>
        <taxon>Eukaryota</taxon>
        <taxon>Metazoa</taxon>
        <taxon>Ecdysozoa</taxon>
        <taxon>Arthropoda</taxon>
        <taxon>Hexapoda</taxon>
        <taxon>Insecta</taxon>
        <taxon>Pterygota</taxon>
        <taxon>Neoptera</taxon>
        <taxon>Endopterygota</taxon>
        <taxon>Coleoptera</taxon>
        <taxon>Polyphaga</taxon>
        <taxon>Scarabaeiformia</taxon>
        <taxon>Scarabaeidae</taxon>
        <taxon>Rutelinae</taxon>
        <taxon>Popillia</taxon>
    </lineage>
</organism>
<evidence type="ECO:0000256" key="1">
    <source>
        <dbReference type="SAM" id="MobiDB-lite"/>
    </source>
</evidence>
<reference evidence="2 3" key="1">
    <citation type="journal article" date="2024" name="BMC Genomics">
        <title>De novo assembly and annotation of Popillia japonica's genome with initial clues to its potential as an invasive pest.</title>
        <authorList>
            <person name="Cucini C."/>
            <person name="Boschi S."/>
            <person name="Funari R."/>
            <person name="Cardaioli E."/>
            <person name="Iannotti N."/>
            <person name="Marturano G."/>
            <person name="Paoli F."/>
            <person name="Bruttini M."/>
            <person name="Carapelli A."/>
            <person name="Frati F."/>
            <person name="Nardi F."/>
        </authorList>
    </citation>
    <scope>NUCLEOTIDE SEQUENCE [LARGE SCALE GENOMIC DNA]</scope>
    <source>
        <strain evidence="2">DMR45628</strain>
    </source>
</reference>
<feature type="region of interest" description="Disordered" evidence="1">
    <location>
        <begin position="20"/>
        <end position="48"/>
    </location>
</feature>
<dbReference type="AlphaFoldDB" id="A0AAW1L7Y2"/>
<protein>
    <submittedName>
        <fullName evidence="2">Uncharacterized protein</fullName>
    </submittedName>
</protein>
<gene>
    <name evidence="2" type="ORF">QE152_g15578</name>
</gene>
<dbReference type="Proteomes" id="UP001458880">
    <property type="component" value="Unassembled WGS sequence"/>
</dbReference>
<accession>A0AAW1L7Y2</accession>
<evidence type="ECO:0000313" key="2">
    <source>
        <dbReference type="EMBL" id="KAK9729993.1"/>
    </source>
</evidence>
<proteinExistence type="predicted"/>